<keyword evidence="5" id="KW-0964">Secreted</keyword>
<dbReference type="GO" id="GO:0005886">
    <property type="term" value="C:plasma membrane"/>
    <property type="evidence" value="ECO:0007669"/>
    <property type="project" value="UniProtKB-SubCell"/>
</dbReference>
<evidence type="ECO:0000256" key="12">
    <source>
        <dbReference type="ARBA" id="ARBA00023157"/>
    </source>
</evidence>
<evidence type="ECO:0000256" key="4">
    <source>
        <dbReference type="ARBA" id="ARBA00022475"/>
    </source>
</evidence>
<keyword evidence="10" id="KW-0408">Iron</keyword>
<feature type="chain" id="PRO_5043009338" description="CFEM domain-containing protein" evidence="15">
    <location>
        <begin position="20"/>
        <end position="196"/>
    </location>
</feature>
<comment type="similarity">
    <text evidence="3">Belongs to the RBT5 family.</text>
</comment>
<evidence type="ECO:0000256" key="3">
    <source>
        <dbReference type="ARBA" id="ARBA00010031"/>
    </source>
</evidence>
<keyword evidence="12" id="KW-1015">Disulfide bond</keyword>
<accession>A0AAN6Y175</accession>
<protein>
    <recommendedName>
        <fullName evidence="16">CFEM domain-containing protein</fullName>
    </recommendedName>
</protein>
<evidence type="ECO:0000256" key="1">
    <source>
        <dbReference type="ARBA" id="ARBA00004609"/>
    </source>
</evidence>
<comment type="caution">
    <text evidence="17">The sequence shown here is derived from an EMBL/GenBank/DDBJ whole genome shotgun (WGS) entry which is preliminary data.</text>
</comment>
<proteinExistence type="inferred from homology"/>
<sequence length="196" mass="19430">MKFTTGVFTAAVGILGVAAHAGHDHDLILSGNVPDCAVNCINDSLTKYTDCKEQDAVCMCNNFQAGYWPAIGCVLDACGHTVAQDEAFPAVQKLCIKAMPDQAHDAIESVILEEIGIPAPTAASNSVLVLAPSTAAATLATSITGTAAVATQSASGAAEESAAASATAAVTTAANSAAGRVAVSLMGVAGLAVALL</sequence>
<evidence type="ECO:0000256" key="2">
    <source>
        <dbReference type="ARBA" id="ARBA00004613"/>
    </source>
</evidence>
<feature type="domain" description="CFEM" evidence="16">
    <location>
        <begin position="29"/>
        <end position="96"/>
    </location>
</feature>
<evidence type="ECO:0000256" key="6">
    <source>
        <dbReference type="ARBA" id="ARBA00022617"/>
    </source>
</evidence>
<dbReference type="GO" id="GO:0046872">
    <property type="term" value="F:metal ion binding"/>
    <property type="evidence" value="ECO:0007669"/>
    <property type="project" value="UniProtKB-KW"/>
</dbReference>
<dbReference type="PANTHER" id="PTHR37928:SF2">
    <property type="entry name" value="GPI ANCHORED CFEM DOMAIN PROTEIN (AFU_ORTHOLOGUE AFUA_6G10580)"/>
    <property type="match status" value="1"/>
</dbReference>
<feature type="signal peptide" evidence="15">
    <location>
        <begin position="1"/>
        <end position="19"/>
    </location>
</feature>
<keyword evidence="8" id="KW-0479">Metal-binding</keyword>
<evidence type="ECO:0000256" key="8">
    <source>
        <dbReference type="ARBA" id="ARBA00022723"/>
    </source>
</evidence>
<name>A0AAN6Y175_9PEZI</name>
<dbReference type="PANTHER" id="PTHR37928">
    <property type="entry name" value="CFEM DOMAIN PROTEIN (AFU_ORTHOLOGUE AFUA_6G14090)"/>
    <property type="match status" value="1"/>
</dbReference>
<evidence type="ECO:0000256" key="7">
    <source>
        <dbReference type="ARBA" id="ARBA00022622"/>
    </source>
</evidence>
<dbReference type="AlphaFoldDB" id="A0AAN6Y175"/>
<keyword evidence="13" id="KW-0325">Glycoprotein</keyword>
<evidence type="ECO:0000256" key="10">
    <source>
        <dbReference type="ARBA" id="ARBA00023004"/>
    </source>
</evidence>
<evidence type="ECO:0000256" key="14">
    <source>
        <dbReference type="ARBA" id="ARBA00023288"/>
    </source>
</evidence>
<gene>
    <name evidence="17" type="ORF">QBC37DRAFT_377086</name>
</gene>
<evidence type="ECO:0000256" key="13">
    <source>
        <dbReference type="ARBA" id="ARBA00023180"/>
    </source>
</evidence>
<dbReference type="GO" id="GO:0098552">
    <property type="term" value="C:side of membrane"/>
    <property type="evidence" value="ECO:0007669"/>
    <property type="project" value="UniProtKB-KW"/>
</dbReference>
<evidence type="ECO:0000256" key="11">
    <source>
        <dbReference type="ARBA" id="ARBA00023136"/>
    </source>
</evidence>
<organism evidence="17 18">
    <name type="scientific">Rhypophila decipiens</name>
    <dbReference type="NCBI Taxonomy" id="261697"/>
    <lineage>
        <taxon>Eukaryota</taxon>
        <taxon>Fungi</taxon>
        <taxon>Dikarya</taxon>
        <taxon>Ascomycota</taxon>
        <taxon>Pezizomycotina</taxon>
        <taxon>Sordariomycetes</taxon>
        <taxon>Sordariomycetidae</taxon>
        <taxon>Sordariales</taxon>
        <taxon>Naviculisporaceae</taxon>
        <taxon>Rhypophila</taxon>
    </lineage>
</organism>
<dbReference type="GO" id="GO:0005576">
    <property type="term" value="C:extracellular region"/>
    <property type="evidence" value="ECO:0007669"/>
    <property type="project" value="UniProtKB-SubCell"/>
</dbReference>
<evidence type="ECO:0000313" key="17">
    <source>
        <dbReference type="EMBL" id="KAK4210371.1"/>
    </source>
</evidence>
<dbReference type="Proteomes" id="UP001301769">
    <property type="component" value="Unassembled WGS sequence"/>
</dbReference>
<evidence type="ECO:0000259" key="16">
    <source>
        <dbReference type="SMART" id="SM00747"/>
    </source>
</evidence>
<keyword evidence="18" id="KW-1185">Reference proteome</keyword>
<keyword evidence="14" id="KW-0449">Lipoprotein</keyword>
<keyword evidence="7" id="KW-0336">GPI-anchor</keyword>
<dbReference type="InterPro" id="IPR008427">
    <property type="entry name" value="Extracellular_membr_CFEM_dom"/>
</dbReference>
<comment type="subcellular location">
    <subcellularLocation>
        <location evidence="1">Cell membrane</location>
        <topology evidence="1">Lipid-anchor</topology>
        <topology evidence="1">GPI-anchor</topology>
    </subcellularLocation>
    <subcellularLocation>
        <location evidence="2">Secreted</location>
    </subcellularLocation>
</comment>
<reference evidence="17" key="1">
    <citation type="journal article" date="2023" name="Mol. Phylogenet. Evol.">
        <title>Genome-scale phylogeny and comparative genomics of the fungal order Sordariales.</title>
        <authorList>
            <person name="Hensen N."/>
            <person name="Bonometti L."/>
            <person name="Westerberg I."/>
            <person name="Brannstrom I.O."/>
            <person name="Guillou S."/>
            <person name="Cros-Aarteil S."/>
            <person name="Calhoun S."/>
            <person name="Haridas S."/>
            <person name="Kuo A."/>
            <person name="Mondo S."/>
            <person name="Pangilinan J."/>
            <person name="Riley R."/>
            <person name="LaButti K."/>
            <person name="Andreopoulos B."/>
            <person name="Lipzen A."/>
            <person name="Chen C."/>
            <person name="Yan M."/>
            <person name="Daum C."/>
            <person name="Ng V."/>
            <person name="Clum A."/>
            <person name="Steindorff A."/>
            <person name="Ohm R.A."/>
            <person name="Martin F."/>
            <person name="Silar P."/>
            <person name="Natvig D.O."/>
            <person name="Lalanne C."/>
            <person name="Gautier V."/>
            <person name="Ament-Velasquez S.L."/>
            <person name="Kruys A."/>
            <person name="Hutchinson M.I."/>
            <person name="Powell A.J."/>
            <person name="Barry K."/>
            <person name="Miller A.N."/>
            <person name="Grigoriev I.V."/>
            <person name="Debuchy R."/>
            <person name="Gladieux P."/>
            <person name="Hiltunen Thoren M."/>
            <person name="Johannesson H."/>
        </authorList>
    </citation>
    <scope>NUCLEOTIDE SEQUENCE</scope>
    <source>
        <strain evidence="17">PSN293</strain>
    </source>
</reference>
<evidence type="ECO:0000256" key="15">
    <source>
        <dbReference type="SAM" id="SignalP"/>
    </source>
</evidence>
<keyword evidence="6" id="KW-0349">Heme</keyword>
<evidence type="ECO:0000256" key="5">
    <source>
        <dbReference type="ARBA" id="ARBA00022525"/>
    </source>
</evidence>
<reference evidence="17" key="2">
    <citation type="submission" date="2023-05" db="EMBL/GenBank/DDBJ databases">
        <authorList>
            <consortium name="Lawrence Berkeley National Laboratory"/>
            <person name="Steindorff A."/>
            <person name="Hensen N."/>
            <person name="Bonometti L."/>
            <person name="Westerberg I."/>
            <person name="Brannstrom I.O."/>
            <person name="Guillou S."/>
            <person name="Cros-Aarteil S."/>
            <person name="Calhoun S."/>
            <person name="Haridas S."/>
            <person name="Kuo A."/>
            <person name="Mondo S."/>
            <person name="Pangilinan J."/>
            <person name="Riley R."/>
            <person name="Labutti K."/>
            <person name="Andreopoulos B."/>
            <person name="Lipzen A."/>
            <person name="Chen C."/>
            <person name="Yanf M."/>
            <person name="Daum C."/>
            <person name="Ng V."/>
            <person name="Clum A."/>
            <person name="Ohm R."/>
            <person name="Martin F."/>
            <person name="Silar P."/>
            <person name="Natvig D."/>
            <person name="Lalanne C."/>
            <person name="Gautier V."/>
            <person name="Ament-Velasquez S.L."/>
            <person name="Kruys A."/>
            <person name="Hutchinson M.I."/>
            <person name="Powell A.J."/>
            <person name="Barry K."/>
            <person name="Miller A.N."/>
            <person name="Grigoriev I.V."/>
            <person name="Debuchy R."/>
            <person name="Gladieux P."/>
            <person name="Thoren M.H."/>
            <person name="Johannesson H."/>
        </authorList>
    </citation>
    <scope>NUCLEOTIDE SEQUENCE</scope>
    <source>
        <strain evidence="17">PSN293</strain>
    </source>
</reference>
<dbReference type="SMART" id="SM00747">
    <property type="entry name" value="CFEM"/>
    <property type="match status" value="1"/>
</dbReference>
<keyword evidence="11" id="KW-0472">Membrane</keyword>
<dbReference type="InterPro" id="IPR051735">
    <property type="entry name" value="CFEM_domain"/>
</dbReference>
<evidence type="ECO:0000256" key="9">
    <source>
        <dbReference type="ARBA" id="ARBA00022729"/>
    </source>
</evidence>
<keyword evidence="4" id="KW-1003">Cell membrane</keyword>
<keyword evidence="9 15" id="KW-0732">Signal</keyword>
<dbReference type="Pfam" id="PF05730">
    <property type="entry name" value="CFEM"/>
    <property type="match status" value="1"/>
</dbReference>
<evidence type="ECO:0000313" key="18">
    <source>
        <dbReference type="Proteomes" id="UP001301769"/>
    </source>
</evidence>
<dbReference type="EMBL" id="MU858176">
    <property type="protein sequence ID" value="KAK4210371.1"/>
    <property type="molecule type" value="Genomic_DNA"/>
</dbReference>